<protein>
    <submittedName>
        <fullName evidence="3">Uncharacterized protein</fullName>
    </submittedName>
</protein>
<gene>
    <name evidence="3" type="ORF">ACFFR3_09565</name>
</gene>
<feature type="region of interest" description="Disordered" evidence="1">
    <location>
        <begin position="349"/>
        <end position="388"/>
    </location>
</feature>
<keyword evidence="2" id="KW-0812">Transmembrane</keyword>
<comment type="caution">
    <text evidence="3">The sequence shown here is derived from an EMBL/GenBank/DDBJ whole genome shotgun (WGS) entry which is preliminary data.</text>
</comment>
<reference evidence="3 4" key="1">
    <citation type="submission" date="2024-09" db="EMBL/GenBank/DDBJ databases">
        <authorList>
            <person name="Sun Q."/>
            <person name="Mori K."/>
        </authorList>
    </citation>
    <scope>NUCLEOTIDE SEQUENCE [LARGE SCALE GENOMIC DNA]</scope>
    <source>
        <strain evidence="3 4">JCM 3324</strain>
    </source>
</reference>
<feature type="transmembrane region" description="Helical" evidence="2">
    <location>
        <begin position="239"/>
        <end position="261"/>
    </location>
</feature>
<feature type="transmembrane region" description="Helical" evidence="2">
    <location>
        <begin position="305"/>
        <end position="326"/>
    </location>
</feature>
<keyword evidence="2" id="KW-1133">Transmembrane helix</keyword>
<evidence type="ECO:0000313" key="3">
    <source>
        <dbReference type="EMBL" id="MFB9469752.1"/>
    </source>
</evidence>
<evidence type="ECO:0000256" key="2">
    <source>
        <dbReference type="SAM" id="Phobius"/>
    </source>
</evidence>
<feature type="transmembrane region" description="Helical" evidence="2">
    <location>
        <begin position="273"/>
        <end position="293"/>
    </location>
</feature>
<evidence type="ECO:0000313" key="4">
    <source>
        <dbReference type="Proteomes" id="UP001589568"/>
    </source>
</evidence>
<feature type="transmembrane region" description="Helical" evidence="2">
    <location>
        <begin position="64"/>
        <end position="81"/>
    </location>
</feature>
<evidence type="ECO:0000256" key="1">
    <source>
        <dbReference type="SAM" id="MobiDB-lite"/>
    </source>
</evidence>
<feature type="transmembrane region" description="Helical" evidence="2">
    <location>
        <begin position="168"/>
        <end position="188"/>
    </location>
</feature>
<keyword evidence="4" id="KW-1185">Reference proteome</keyword>
<dbReference type="RefSeq" id="WP_379482954.1">
    <property type="nucleotide sequence ID" value="NZ_JBHMCF010000008.1"/>
</dbReference>
<accession>A0ABV5NHJ5</accession>
<sequence length="388" mass="41171">MTSDTPYASRSASRLSLSYAEVRSWHRPLMIMVAAMSALVVVASVGLFADGRQLLQESVWAKPLKFGASFVMYGATLAWLIPKLRRARRTMWFVGTVFAVAGLIDVGFIAVQAARGTFSHFNAGTDTFNLIGQRIFSTGVFGLFGASLIVAVMLLFQRVGDAALTWALRAGLGLAVLGMALASFITGWTSLAAPRTVQDAYGSPVTLVGGHGVGAPDGGGMPITNWSTTGGDLRVPHFIGLHSIQVFVLTVLVLTALATRIGRLRHERVRAQLTGVAILGYGALFTITAWQALRGQSLIHPDAATWTALAATAVLTALAALIVTVAHRNEPGRRAETVMPRELALRRKAAHRNGLARGETRAPAGSLDEDSRHSVASAPARSPDLGAR</sequence>
<dbReference type="EMBL" id="JBHMCF010000008">
    <property type="protein sequence ID" value="MFB9469752.1"/>
    <property type="molecule type" value="Genomic_DNA"/>
</dbReference>
<feature type="transmembrane region" description="Helical" evidence="2">
    <location>
        <begin position="135"/>
        <end position="156"/>
    </location>
</feature>
<feature type="transmembrane region" description="Helical" evidence="2">
    <location>
        <begin position="29"/>
        <end position="49"/>
    </location>
</feature>
<proteinExistence type="predicted"/>
<feature type="transmembrane region" description="Helical" evidence="2">
    <location>
        <begin position="93"/>
        <end position="115"/>
    </location>
</feature>
<keyword evidence="2" id="KW-0472">Membrane</keyword>
<organism evidence="3 4">
    <name type="scientific">Nonomuraea salmonea</name>
    <dbReference type="NCBI Taxonomy" id="46181"/>
    <lineage>
        <taxon>Bacteria</taxon>
        <taxon>Bacillati</taxon>
        <taxon>Actinomycetota</taxon>
        <taxon>Actinomycetes</taxon>
        <taxon>Streptosporangiales</taxon>
        <taxon>Streptosporangiaceae</taxon>
        <taxon>Nonomuraea</taxon>
    </lineage>
</organism>
<dbReference type="Proteomes" id="UP001589568">
    <property type="component" value="Unassembled WGS sequence"/>
</dbReference>
<name>A0ABV5NHJ5_9ACTN</name>